<dbReference type="Proteomes" id="UP000306628">
    <property type="component" value="Unassembled WGS sequence"/>
</dbReference>
<evidence type="ECO:0000256" key="1">
    <source>
        <dbReference type="ARBA" id="ARBA00022603"/>
    </source>
</evidence>
<evidence type="ECO:0000259" key="3">
    <source>
        <dbReference type="Pfam" id="PF13649"/>
    </source>
</evidence>
<dbReference type="AlphaFoldDB" id="A0A5S4GMN8"/>
<dbReference type="GO" id="GO:0032259">
    <property type="term" value="P:methylation"/>
    <property type="evidence" value="ECO:0007669"/>
    <property type="project" value="UniProtKB-KW"/>
</dbReference>
<keyword evidence="5" id="KW-1185">Reference proteome</keyword>
<proteinExistence type="predicted"/>
<dbReference type="EMBL" id="VCKX01000048">
    <property type="protein sequence ID" value="TMR34143.1"/>
    <property type="molecule type" value="Genomic_DNA"/>
</dbReference>
<dbReference type="OrthoDB" id="9805171at2"/>
<dbReference type="Pfam" id="PF13649">
    <property type="entry name" value="Methyltransf_25"/>
    <property type="match status" value="1"/>
</dbReference>
<sequence>MTEPAFLTSTRTAYDGAATLYAESIPGTYRAVPLLHAMIPVFAELVRTSGDGLVADVGCGPGHITAHLRDLGVSAFGVDLSPEMVAIARDTYPDLRFETGLMAALDVADASLAGVLSSYSIIHTPPEGLPEIFAEFHRVLAPGGHLLVSFQAHDDPAEVAEAFDHRVCLAYRYSPDRVAELLVKAGFTEMARLTTAPAEDPTRGWPQAHLLARRPAEDLSAAQ</sequence>
<organism evidence="4 5">
    <name type="scientific">Nonomuraea zeae</name>
    <dbReference type="NCBI Taxonomy" id="1642303"/>
    <lineage>
        <taxon>Bacteria</taxon>
        <taxon>Bacillati</taxon>
        <taxon>Actinomycetota</taxon>
        <taxon>Actinomycetes</taxon>
        <taxon>Streptosporangiales</taxon>
        <taxon>Streptosporangiaceae</taxon>
        <taxon>Nonomuraea</taxon>
    </lineage>
</organism>
<keyword evidence="2 4" id="KW-0808">Transferase</keyword>
<evidence type="ECO:0000256" key="2">
    <source>
        <dbReference type="ARBA" id="ARBA00022679"/>
    </source>
</evidence>
<dbReference type="SUPFAM" id="SSF53335">
    <property type="entry name" value="S-adenosyl-L-methionine-dependent methyltransferases"/>
    <property type="match status" value="1"/>
</dbReference>
<name>A0A5S4GMN8_9ACTN</name>
<dbReference type="CDD" id="cd02440">
    <property type="entry name" value="AdoMet_MTases"/>
    <property type="match status" value="1"/>
</dbReference>
<gene>
    <name evidence="4" type="ORF">ETD85_17720</name>
</gene>
<dbReference type="GO" id="GO:0008168">
    <property type="term" value="F:methyltransferase activity"/>
    <property type="evidence" value="ECO:0007669"/>
    <property type="project" value="UniProtKB-KW"/>
</dbReference>
<dbReference type="PANTHER" id="PTHR43861:SF1">
    <property type="entry name" value="TRANS-ACONITATE 2-METHYLTRANSFERASE"/>
    <property type="match status" value="1"/>
</dbReference>
<dbReference type="RefSeq" id="WP_138690824.1">
    <property type="nucleotide sequence ID" value="NZ_JBHSAZ010000107.1"/>
</dbReference>
<keyword evidence="1 4" id="KW-0489">Methyltransferase</keyword>
<dbReference type="Gene3D" id="3.40.50.150">
    <property type="entry name" value="Vaccinia Virus protein VP39"/>
    <property type="match status" value="1"/>
</dbReference>
<dbReference type="InterPro" id="IPR029063">
    <property type="entry name" value="SAM-dependent_MTases_sf"/>
</dbReference>
<dbReference type="PANTHER" id="PTHR43861">
    <property type="entry name" value="TRANS-ACONITATE 2-METHYLTRANSFERASE-RELATED"/>
    <property type="match status" value="1"/>
</dbReference>
<dbReference type="InterPro" id="IPR041698">
    <property type="entry name" value="Methyltransf_25"/>
</dbReference>
<reference evidence="4 5" key="1">
    <citation type="submission" date="2019-05" db="EMBL/GenBank/DDBJ databases">
        <title>Draft genome sequence of Nonomuraea zeae DSM 100528.</title>
        <authorList>
            <person name="Saricaoglu S."/>
            <person name="Isik K."/>
        </authorList>
    </citation>
    <scope>NUCLEOTIDE SEQUENCE [LARGE SCALE GENOMIC DNA]</scope>
    <source>
        <strain evidence="4 5">DSM 100528</strain>
    </source>
</reference>
<evidence type="ECO:0000313" key="4">
    <source>
        <dbReference type="EMBL" id="TMR34143.1"/>
    </source>
</evidence>
<feature type="domain" description="Methyltransferase" evidence="3">
    <location>
        <begin position="54"/>
        <end position="144"/>
    </location>
</feature>
<evidence type="ECO:0000313" key="5">
    <source>
        <dbReference type="Proteomes" id="UP000306628"/>
    </source>
</evidence>
<protein>
    <submittedName>
        <fullName evidence="4">Class I SAM-dependent methyltransferase</fullName>
    </submittedName>
</protein>
<accession>A0A5S4GMN8</accession>
<comment type="caution">
    <text evidence="4">The sequence shown here is derived from an EMBL/GenBank/DDBJ whole genome shotgun (WGS) entry which is preliminary data.</text>
</comment>